<dbReference type="OrthoDB" id="5293133at2"/>
<keyword evidence="4 10" id="KW-1003">Cell membrane</keyword>
<dbReference type="InterPro" id="IPR049031">
    <property type="entry name" value="T2SSK_SAM-like_1st"/>
</dbReference>
<evidence type="ECO:0000313" key="14">
    <source>
        <dbReference type="EMBL" id="TCP15351.1"/>
    </source>
</evidence>
<dbReference type="Proteomes" id="UP000295182">
    <property type="component" value="Unassembled WGS sequence"/>
</dbReference>
<sequence>MNTPHPSLGHRLRQRGAALLAAMLTVTLVATFASAAMWQQWRAIEIETAERARVQSAWILIGALDWSRLILYEDLRSGSNSYLDSNDHLAEPWAVPLEEARLSSFLAADRGVTQQEDASTDTTDAFLSGQILDLQARLNLANLVDKATVNAEAKAQFARLFARLGLAPGELDTLTEALRQAQDSDNPNAPLAPPTLAQLTWLGVAPATVAALAPHVVVLPQRSTLNLNTADAEALMASIEGLDAAGANKLQAVRQMQHFRSLDDVRALLGQNVQLNPNWHDVKSNYFEVRGRLRLGDTTVQERSWVRRQNQTVTTFWRERGASAQADGLPRQSPDGASAP</sequence>
<keyword evidence="15" id="KW-1185">Reference proteome</keyword>
<dbReference type="PANTHER" id="PTHR38831">
    <property type="entry name" value="TYPE II SECRETION SYSTEM PROTEIN K"/>
    <property type="match status" value="1"/>
</dbReference>
<gene>
    <name evidence="14" type="ORF">EV674_12536</name>
</gene>
<dbReference type="PIRSF" id="PIRSF002786">
    <property type="entry name" value="XcpX"/>
    <property type="match status" value="1"/>
</dbReference>
<comment type="similarity">
    <text evidence="2 10">Belongs to the GSP K family.</text>
</comment>
<evidence type="ECO:0000256" key="3">
    <source>
        <dbReference type="ARBA" id="ARBA00022448"/>
    </source>
</evidence>
<evidence type="ECO:0000259" key="13">
    <source>
        <dbReference type="Pfam" id="PF21687"/>
    </source>
</evidence>
<dbReference type="SUPFAM" id="SSF54523">
    <property type="entry name" value="Pili subunits"/>
    <property type="match status" value="1"/>
</dbReference>
<dbReference type="NCBIfam" id="NF037980">
    <property type="entry name" value="T2SS_GspK"/>
    <property type="match status" value="1"/>
</dbReference>
<dbReference type="InterPro" id="IPR045584">
    <property type="entry name" value="Pilin-like"/>
</dbReference>
<evidence type="ECO:0000259" key="12">
    <source>
        <dbReference type="Pfam" id="PF03934"/>
    </source>
</evidence>
<evidence type="ECO:0000256" key="11">
    <source>
        <dbReference type="SAM" id="MobiDB-lite"/>
    </source>
</evidence>
<comment type="subcellular location">
    <subcellularLocation>
        <location evidence="1 10">Cell inner membrane</location>
    </subcellularLocation>
</comment>
<evidence type="ECO:0000256" key="7">
    <source>
        <dbReference type="ARBA" id="ARBA00022927"/>
    </source>
</evidence>
<dbReference type="EMBL" id="SLXH01000025">
    <property type="protein sequence ID" value="TCP15351.1"/>
    <property type="molecule type" value="Genomic_DNA"/>
</dbReference>
<dbReference type="RefSeq" id="WP_157983694.1">
    <property type="nucleotide sequence ID" value="NZ_QXNC01000022.1"/>
</dbReference>
<keyword evidence="3 10" id="KW-0813">Transport</keyword>
<keyword evidence="7" id="KW-0653">Protein transport</keyword>
<keyword evidence="6" id="KW-0812">Transmembrane</keyword>
<evidence type="ECO:0000256" key="1">
    <source>
        <dbReference type="ARBA" id="ARBA00004533"/>
    </source>
</evidence>
<evidence type="ECO:0000256" key="2">
    <source>
        <dbReference type="ARBA" id="ARBA00007246"/>
    </source>
</evidence>
<evidence type="ECO:0000256" key="6">
    <source>
        <dbReference type="ARBA" id="ARBA00022692"/>
    </source>
</evidence>
<feature type="region of interest" description="Disordered" evidence="11">
    <location>
        <begin position="318"/>
        <end position="340"/>
    </location>
</feature>
<protein>
    <recommendedName>
        <fullName evidence="10">Type II secretion system protein K</fullName>
    </recommendedName>
</protein>
<keyword evidence="9 10" id="KW-0472">Membrane</keyword>
<evidence type="ECO:0000256" key="10">
    <source>
        <dbReference type="PIRNR" id="PIRNR002786"/>
    </source>
</evidence>
<organism evidence="14 15">
    <name type="scientific">Simplicispira metamorpha</name>
    <dbReference type="NCBI Taxonomy" id="80881"/>
    <lineage>
        <taxon>Bacteria</taxon>
        <taxon>Pseudomonadati</taxon>
        <taxon>Pseudomonadota</taxon>
        <taxon>Betaproteobacteria</taxon>
        <taxon>Burkholderiales</taxon>
        <taxon>Comamonadaceae</taxon>
        <taxon>Simplicispira</taxon>
    </lineage>
</organism>
<dbReference type="Gene3D" id="3.30.1300.30">
    <property type="entry name" value="GSPII I/J protein-like"/>
    <property type="match status" value="2"/>
</dbReference>
<evidence type="ECO:0000256" key="4">
    <source>
        <dbReference type="ARBA" id="ARBA00022475"/>
    </source>
</evidence>
<feature type="domain" description="T2SS protein K second SAM-like" evidence="12">
    <location>
        <begin position="225"/>
        <end position="280"/>
    </location>
</feature>
<proteinExistence type="inferred from homology"/>
<dbReference type="PANTHER" id="PTHR38831:SF1">
    <property type="entry name" value="TYPE II SECRETION SYSTEM PROTEIN K-RELATED"/>
    <property type="match status" value="1"/>
</dbReference>
<dbReference type="AlphaFoldDB" id="A0A4R2N4E4"/>
<dbReference type="Gene3D" id="1.10.40.60">
    <property type="entry name" value="EpsJ-like"/>
    <property type="match status" value="3"/>
</dbReference>
<dbReference type="Pfam" id="PF21687">
    <property type="entry name" value="T2SSK_1st"/>
    <property type="match status" value="1"/>
</dbReference>
<dbReference type="GO" id="GO:0009306">
    <property type="term" value="P:protein secretion"/>
    <property type="evidence" value="ECO:0007669"/>
    <property type="project" value="InterPro"/>
</dbReference>
<comment type="caution">
    <text evidence="14">The sequence shown here is derived from an EMBL/GenBank/DDBJ whole genome shotgun (WGS) entry which is preliminary data.</text>
</comment>
<dbReference type="InterPro" id="IPR038072">
    <property type="entry name" value="GspK_central_sf"/>
</dbReference>
<name>A0A4R2N4E4_9BURK</name>
<accession>A0A4R2N4E4</accession>
<dbReference type="Pfam" id="PF03934">
    <property type="entry name" value="T2SSK"/>
    <property type="match status" value="1"/>
</dbReference>
<reference evidence="14 15" key="1">
    <citation type="submission" date="2019-03" db="EMBL/GenBank/DDBJ databases">
        <title>Genomic Encyclopedia of Type Strains, Phase IV (KMG-IV): sequencing the most valuable type-strain genomes for metagenomic binning, comparative biology and taxonomic classification.</title>
        <authorList>
            <person name="Goeker M."/>
        </authorList>
    </citation>
    <scope>NUCLEOTIDE SEQUENCE [LARGE SCALE GENOMIC DNA]</scope>
    <source>
        <strain evidence="14 15">DSM 1837</strain>
    </source>
</reference>
<feature type="domain" description="T2SS protein K first SAM-like" evidence="13">
    <location>
        <begin position="136"/>
        <end position="221"/>
    </location>
</feature>
<evidence type="ECO:0000256" key="9">
    <source>
        <dbReference type="ARBA" id="ARBA00023136"/>
    </source>
</evidence>
<evidence type="ECO:0000256" key="5">
    <source>
        <dbReference type="ARBA" id="ARBA00022519"/>
    </source>
</evidence>
<keyword evidence="5 10" id="KW-0997">Cell inner membrane</keyword>
<dbReference type="GO" id="GO:0005886">
    <property type="term" value="C:plasma membrane"/>
    <property type="evidence" value="ECO:0007669"/>
    <property type="project" value="UniProtKB-SubCell"/>
</dbReference>
<dbReference type="InterPro" id="IPR005628">
    <property type="entry name" value="GspK"/>
</dbReference>
<dbReference type="SUPFAM" id="SSF158544">
    <property type="entry name" value="GspK insert domain-like"/>
    <property type="match status" value="1"/>
</dbReference>
<evidence type="ECO:0000313" key="15">
    <source>
        <dbReference type="Proteomes" id="UP000295182"/>
    </source>
</evidence>
<dbReference type="InterPro" id="IPR049179">
    <property type="entry name" value="T2SSK_SAM-like_2nd"/>
</dbReference>
<evidence type="ECO:0000256" key="8">
    <source>
        <dbReference type="ARBA" id="ARBA00022989"/>
    </source>
</evidence>
<keyword evidence="8" id="KW-1133">Transmembrane helix</keyword>